<feature type="region of interest" description="Disordered" evidence="1">
    <location>
        <begin position="329"/>
        <end position="384"/>
    </location>
</feature>
<feature type="compositionally biased region" description="Basic and acidic residues" evidence="1">
    <location>
        <begin position="60"/>
        <end position="101"/>
    </location>
</feature>
<proteinExistence type="predicted"/>
<evidence type="ECO:0000313" key="3">
    <source>
        <dbReference type="Proteomes" id="UP001521222"/>
    </source>
</evidence>
<evidence type="ECO:0000313" key="2">
    <source>
        <dbReference type="EMBL" id="KAL1605825.1"/>
    </source>
</evidence>
<dbReference type="Proteomes" id="UP001521222">
    <property type="component" value="Unassembled WGS sequence"/>
</dbReference>
<keyword evidence="3" id="KW-1185">Reference proteome</keyword>
<protein>
    <submittedName>
        <fullName evidence="2">Uncharacterized protein</fullName>
    </submittedName>
</protein>
<sequence>MRKIREPTKLKCLLDIEDTAGWTGAYAAMNGVRSRSTTRTVSKKFAGEPGKAGAGQVGKGDVDMGEGKQIDESGDKGAEKGVVKKTIGEDKGEDKSEDVDGRAGSGGEKLVAKDKGKTTTRSVDKGLKSGGEEPGKQRSVDEIEMVEEEKEEEKKSEKAPRNRDKSQLKKPVAGEYRIRRILAERLFESRGKNERFFLVDWFSSCVKHTKNGSSVKAEKVADWDEHWDNNHTTPWSHDTVLRVENPTSDDSGPIFRQMIDIILQQYEAYMSGDLYTNSSLEAHVAEVFSQDEWDFLDPTEEQKAMQASDAANELPQKLLLRHLLERTKPGLPASRAEADSGAETGTEQDNGEGPDAARSTGGREELRAYFDGIRKVKDSKRRRK</sequence>
<accession>A0ABR3RN20</accession>
<feature type="compositionally biased region" description="Basic and acidic residues" evidence="1">
    <location>
        <begin position="152"/>
        <end position="167"/>
    </location>
</feature>
<feature type="region of interest" description="Disordered" evidence="1">
    <location>
        <begin position="32"/>
        <end position="170"/>
    </location>
</feature>
<feature type="compositionally biased region" description="Acidic residues" evidence="1">
    <location>
        <begin position="142"/>
        <end position="151"/>
    </location>
</feature>
<name>A0ABR3RN20_9PLEO</name>
<dbReference type="EMBL" id="JAKIXB020000008">
    <property type="protein sequence ID" value="KAL1605825.1"/>
    <property type="molecule type" value="Genomic_DNA"/>
</dbReference>
<evidence type="ECO:0000256" key="1">
    <source>
        <dbReference type="SAM" id="MobiDB-lite"/>
    </source>
</evidence>
<feature type="compositionally biased region" description="Basic and acidic residues" evidence="1">
    <location>
        <begin position="110"/>
        <end position="141"/>
    </location>
</feature>
<feature type="compositionally biased region" description="Basic and acidic residues" evidence="1">
    <location>
        <begin position="361"/>
        <end position="376"/>
    </location>
</feature>
<reference evidence="2 3" key="1">
    <citation type="submission" date="2024-02" db="EMBL/GenBank/DDBJ databases">
        <title>De novo assembly and annotation of 12 fungi associated with fruit tree decline syndrome in Ontario, Canada.</title>
        <authorList>
            <person name="Sulman M."/>
            <person name="Ellouze W."/>
            <person name="Ilyukhin E."/>
        </authorList>
    </citation>
    <scope>NUCLEOTIDE SEQUENCE [LARGE SCALE GENOMIC DNA]</scope>
    <source>
        <strain evidence="2 3">M97-236</strain>
    </source>
</reference>
<gene>
    <name evidence="2" type="ORF">SLS59_002944</name>
</gene>
<comment type="caution">
    <text evidence="2">The sequence shown here is derived from an EMBL/GenBank/DDBJ whole genome shotgun (WGS) entry which is preliminary data.</text>
</comment>
<organism evidence="2 3">
    <name type="scientific">Nothophoma quercina</name>
    <dbReference type="NCBI Taxonomy" id="749835"/>
    <lineage>
        <taxon>Eukaryota</taxon>
        <taxon>Fungi</taxon>
        <taxon>Dikarya</taxon>
        <taxon>Ascomycota</taxon>
        <taxon>Pezizomycotina</taxon>
        <taxon>Dothideomycetes</taxon>
        <taxon>Pleosporomycetidae</taxon>
        <taxon>Pleosporales</taxon>
        <taxon>Pleosporineae</taxon>
        <taxon>Didymellaceae</taxon>
        <taxon>Nothophoma</taxon>
    </lineage>
</organism>